<sequence length="151" mass="15506">MVRRMVYHGSNNGTSPIYRQVPVNASQTIVKGSIVVKTSGKASVAGQAAAAGTVWGVAAEAKTTGGSVTASDVVTIDVNPDSIYEIPFATGGTKTSFTASDIGTVFDLGSNAYTLNPDDTTGGYLEVTGLPTPGSTTRNTVFALIKNRSEN</sequence>
<evidence type="ECO:0000313" key="1">
    <source>
        <dbReference type="EMBL" id="PWV90258.1"/>
    </source>
</evidence>
<accession>A0A2V2YGM5</accession>
<dbReference type="OrthoDB" id="2665489at2"/>
<gene>
    <name evidence="1" type="ORF">DFQ01_14434</name>
</gene>
<evidence type="ECO:0000313" key="2">
    <source>
        <dbReference type="Proteomes" id="UP000246635"/>
    </source>
</evidence>
<proteinExistence type="predicted"/>
<name>A0A2V2YGM5_9BACL</name>
<protein>
    <submittedName>
        <fullName evidence="1">Uncharacterized protein</fullName>
    </submittedName>
</protein>
<dbReference type="Proteomes" id="UP000246635">
    <property type="component" value="Unassembled WGS sequence"/>
</dbReference>
<dbReference type="AlphaFoldDB" id="A0A2V2YGM5"/>
<dbReference type="EMBL" id="QGTQ01000044">
    <property type="protein sequence ID" value="PWV90258.1"/>
    <property type="molecule type" value="Genomic_DNA"/>
</dbReference>
<comment type="caution">
    <text evidence="1">The sequence shown here is derived from an EMBL/GenBank/DDBJ whole genome shotgun (WGS) entry which is preliminary data.</text>
</comment>
<dbReference type="RefSeq" id="WP_110047458.1">
    <property type="nucleotide sequence ID" value="NZ_CP054610.1"/>
</dbReference>
<keyword evidence="2" id="KW-1185">Reference proteome</keyword>
<reference evidence="1 2" key="1">
    <citation type="submission" date="2018-05" db="EMBL/GenBank/DDBJ databases">
        <title>Genomic Encyclopedia of Type Strains, Phase III (KMG-III): the genomes of soil and plant-associated and newly described type strains.</title>
        <authorList>
            <person name="Whitman W."/>
        </authorList>
    </citation>
    <scope>NUCLEOTIDE SEQUENCE [LARGE SCALE GENOMIC DNA]</scope>
    <source>
        <strain evidence="1 2">CECT 5696</strain>
    </source>
</reference>
<organism evidence="1 2">
    <name type="scientific">Paenibacillus cellulosilyticus</name>
    <dbReference type="NCBI Taxonomy" id="375489"/>
    <lineage>
        <taxon>Bacteria</taxon>
        <taxon>Bacillati</taxon>
        <taxon>Bacillota</taxon>
        <taxon>Bacilli</taxon>
        <taxon>Bacillales</taxon>
        <taxon>Paenibacillaceae</taxon>
        <taxon>Paenibacillus</taxon>
    </lineage>
</organism>